<dbReference type="PRINTS" id="PR00338">
    <property type="entry name" value="NUSGTNSCPFCT"/>
</dbReference>
<dbReference type="InterPro" id="IPR001062">
    <property type="entry name" value="Transcrpt_antiterm_NusG"/>
</dbReference>
<dbReference type="Proteomes" id="UP000595224">
    <property type="component" value="Chromosome"/>
</dbReference>
<evidence type="ECO:0000259" key="8">
    <source>
        <dbReference type="SMART" id="SM00738"/>
    </source>
</evidence>
<feature type="domain" description="KOW" evidence="9">
    <location>
        <begin position="131"/>
        <end position="158"/>
    </location>
</feature>
<feature type="domain" description="NusG-like N-terminal" evidence="8">
    <location>
        <begin position="2"/>
        <end position="117"/>
    </location>
</feature>
<dbReference type="EMBL" id="CP064936">
    <property type="protein sequence ID" value="QQA00928.1"/>
    <property type="molecule type" value="Genomic_DNA"/>
</dbReference>
<accession>A0A7T3V4X3</accession>
<dbReference type="GO" id="GO:0006354">
    <property type="term" value="P:DNA-templated transcription elongation"/>
    <property type="evidence" value="ECO:0007669"/>
    <property type="project" value="UniProtKB-UniRule"/>
</dbReference>
<comment type="function">
    <text evidence="5 7">Participates in transcription elongation, termination and antitermination.</text>
</comment>
<dbReference type="GO" id="GO:0032784">
    <property type="term" value="P:regulation of DNA-templated transcription elongation"/>
    <property type="evidence" value="ECO:0007669"/>
    <property type="project" value="InterPro"/>
</dbReference>
<dbReference type="SUPFAM" id="SSF50104">
    <property type="entry name" value="Translation proteins SH3-like domain"/>
    <property type="match status" value="1"/>
</dbReference>
<dbReference type="Gene3D" id="2.30.30.30">
    <property type="match status" value="1"/>
</dbReference>
<dbReference type="CDD" id="cd09891">
    <property type="entry name" value="NGN_Bact_1"/>
    <property type="match status" value="1"/>
</dbReference>
<evidence type="ECO:0000256" key="7">
    <source>
        <dbReference type="RuleBase" id="RU000538"/>
    </source>
</evidence>
<dbReference type="HAMAP" id="MF_00948">
    <property type="entry name" value="NusG"/>
    <property type="match status" value="1"/>
</dbReference>
<evidence type="ECO:0000256" key="3">
    <source>
        <dbReference type="ARBA" id="ARBA00023015"/>
    </source>
</evidence>
<name>A0A7T3V4X3_9SPIR</name>
<gene>
    <name evidence="5 10" type="primary">nusG</name>
    <name evidence="10" type="ORF">IWA51_11845</name>
</gene>
<protein>
    <recommendedName>
        <fullName evidence="5 6">Transcription termination/antitermination protein NusG</fullName>
    </recommendedName>
</protein>
<evidence type="ECO:0000313" key="10">
    <source>
        <dbReference type="EMBL" id="QQA00928.1"/>
    </source>
</evidence>
<dbReference type="InterPro" id="IPR036735">
    <property type="entry name" value="NGN_dom_sf"/>
</dbReference>
<keyword evidence="11" id="KW-1185">Reference proteome</keyword>
<dbReference type="PROSITE" id="PS01014">
    <property type="entry name" value="NUSG"/>
    <property type="match status" value="1"/>
</dbReference>
<sequence length="185" mass="20753">MARSWYILHTYTGYEQKINRTLNTLLAENKLDPAVVLQIKVPTEEVVDVRNGKKHTRNNLILPGYIMIEMDLPQVGWKNTCAQIRRIQGVTGFVGTNPSERPRPISADEAKNLLQAAGELKGEKSVRIKQNFEIGDQVKITEGPFASFSGAIEDVNAEKNKLRVNVQIFGRATPVEVDILQVEKI</sequence>
<evidence type="ECO:0000259" key="9">
    <source>
        <dbReference type="SMART" id="SM00739"/>
    </source>
</evidence>
<dbReference type="AlphaFoldDB" id="A0A7T3V4X3"/>
<dbReference type="SMART" id="SM00739">
    <property type="entry name" value="KOW"/>
    <property type="match status" value="1"/>
</dbReference>
<dbReference type="GO" id="GO:0006353">
    <property type="term" value="P:DNA-templated transcription termination"/>
    <property type="evidence" value="ECO:0007669"/>
    <property type="project" value="UniProtKB-UniRule"/>
</dbReference>
<evidence type="ECO:0000256" key="1">
    <source>
        <dbReference type="ARBA" id="ARBA00022472"/>
    </source>
</evidence>
<keyword evidence="3 5" id="KW-0805">Transcription regulation</keyword>
<dbReference type="InterPro" id="IPR014722">
    <property type="entry name" value="Rib_uL2_dom2"/>
</dbReference>
<dbReference type="InterPro" id="IPR047050">
    <property type="entry name" value="NGN"/>
</dbReference>
<dbReference type="Pfam" id="PF00467">
    <property type="entry name" value="KOW"/>
    <property type="match status" value="1"/>
</dbReference>
<dbReference type="SMART" id="SM00738">
    <property type="entry name" value="NGN"/>
    <property type="match status" value="1"/>
</dbReference>
<dbReference type="Pfam" id="PF02357">
    <property type="entry name" value="NusG"/>
    <property type="match status" value="1"/>
</dbReference>
<dbReference type="FunFam" id="2.30.30.30:FF:000002">
    <property type="entry name" value="Transcription termination/antitermination factor NusG"/>
    <property type="match status" value="1"/>
</dbReference>
<dbReference type="RefSeq" id="WP_177528790.1">
    <property type="nucleotide sequence ID" value="NZ_CBCSHE010000005.1"/>
</dbReference>
<evidence type="ECO:0000313" key="11">
    <source>
        <dbReference type="Proteomes" id="UP000595224"/>
    </source>
</evidence>
<dbReference type="GO" id="GO:0031564">
    <property type="term" value="P:transcription antitermination"/>
    <property type="evidence" value="ECO:0007669"/>
    <property type="project" value="UniProtKB-UniRule"/>
</dbReference>
<dbReference type="Gene3D" id="3.30.70.940">
    <property type="entry name" value="NusG, N-terminal domain"/>
    <property type="match status" value="1"/>
</dbReference>
<dbReference type="InterPro" id="IPR043425">
    <property type="entry name" value="NusG-like"/>
</dbReference>
<evidence type="ECO:0000256" key="6">
    <source>
        <dbReference type="NCBIfam" id="TIGR00922"/>
    </source>
</evidence>
<evidence type="ECO:0000256" key="4">
    <source>
        <dbReference type="ARBA" id="ARBA00023163"/>
    </source>
</evidence>
<dbReference type="InterPro" id="IPR006645">
    <property type="entry name" value="NGN-like_dom"/>
</dbReference>
<dbReference type="GO" id="GO:0005829">
    <property type="term" value="C:cytosol"/>
    <property type="evidence" value="ECO:0007669"/>
    <property type="project" value="UniProtKB-ARBA"/>
</dbReference>
<dbReference type="InterPro" id="IPR015869">
    <property type="entry name" value="Transcrpt_antiterm_NusG_bac_CS"/>
</dbReference>
<keyword evidence="1 5" id="KW-0806">Transcription termination</keyword>
<comment type="similarity">
    <text evidence="5 7">Belongs to the NusG family.</text>
</comment>
<keyword evidence="4 5" id="KW-0804">Transcription</keyword>
<dbReference type="InterPro" id="IPR008991">
    <property type="entry name" value="Translation_prot_SH3-like_sf"/>
</dbReference>
<keyword evidence="2 5" id="KW-0889">Transcription antitermination</keyword>
<reference evidence="10 11" key="1">
    <citation type="submission" date="2020-11" db="EMBL/GenBank/DDBJ databases">
        <title>Treponema Peruensis nv. sp., first commensal Treponema isolated from human feces.</title>
        <authorList>
            <person name="Belkhou C."/>
            <person name="Raes J."/>
        </authorList>
    </citation>
    <scope>NUCLEOTIDE SEQUENCE [LARGE SCALE GENOMIC DNA]</scope>
    <source>
        <strain evidence="10 11">RCC2812</strain>
    </source>
</reference>
<dbReference type="KEGG" id="tper:IWA51_11845"/>
<dbReference type="NCBIfam" id="TIGR00922">
    <property type="entry name" value="nusG"/>
    <property type="match status" value="1"/>
</dbReference>
<dbReference type="SUPFAM" id="SSF82679">
    <property type="entry name" value="N-utilization substance G protein NusG, N-terminal domain"/>
    <property type="match status" value="1"/>
</dbReference>
<evidence type="ECO:0000256" key="2">
    <source>
        <dbReference type="ARBA" id="ARBA00022814"/>
    </source>
</evidence>
<proteinExistence type="inferred from homology"/>
<dbReference type="InterPro" id="IPR005824">
    <property type="entry name" value="KOW"/>
</dbReference>
<organism evidence="10 11">
    <name type="scientific">Treponema peruense</name>
    <dbReference type="NCBI Taxonomy" id="2787628"/>
    <lineage>
        <taxon>Bacteria</taxon>
        <taxon>Pseudomonadati</taxon>
        <taxon>Spirochaetota</taxon>
        <taxon>Spirochaetia</taxon>
        <taxon>Spirochaetales</taxon>
        <taxon>Treponemataceae</taxon>
        <taxon>Treponema</taxon>
    </lineage>
</organism>
<dbReference type="PANTHER" id="PTHR30265">
    <property type="entry name" value="RHO-INTERACTING TRANSCRIPTION TERMINATION FACTOR NUSG"/>
    <property type="match status" value="1"/>
</dbReference>
<evidence type="ECO:0000256" key="5">
    <source>
        <dbReference type="HAMAP-Rule" id="MF_00948"/>
    </source>
</evidence>
<dbReference type="PANTHER" id="PTHR30265:SF2">
    <property type="entry name" value="TRANSCRIPTION TERMINATION_ANTITERMINATION PROTEIN NUSG"/>
    <property type="match status" value="1"/>
</dbReference>
<dbReference type="CDD" id="cd06091">
    <property type="entry name" value="KOW_NusG"/>
    <property type="match status" value="1"/>
</dbReference>